<dbReference type="InterPro" id="IPR014903">
    <property type="entry name" value="DUF1796"/>
</dbReference>
<name>A0A9Y2MYQ9_9PSEU</name>
<dbReference type="KEGG" id="acab:QRX50_04955"/>
<organism evidence="1 2">
    <name type="scientific">Amycolatopsis carbonis</name>
    <dbReference type="NCBI Taxonomy" id="715471"/>
    <lineage>
        <taxon>Bacteria</taxon>
        <taxon>Bacillati</taxon>
        <taxon>Actinomycetota</taxon>
        <taxon>Actinomycetes</taxon>
        <taxon>Pseudonocardiales</taxon>
        <taxon>Pseudonocardiaceae</taxon>
        <taxon>Amycolatopsis</taxon>
    </lineage>
</organism>
<dbReference type="RefSeq" id="WP_285970781.1">
    <property type="nucleotide sequence ID" value="NZ_CP127294.1"/>
</dbReference>
<dbReference type="Proteomes" id="UP001236014">
    <property type="component" value="Chromosome"/>
</dbReference>
<dbReference type="AlphaFoldDB" id="A0A9Y2MYQ9"/>
<reference evidence="1 2" key="1">
    <citation type="submission" date="2023-06" db="EMBL/GenBank/DDBJ databases">
        <authorList>
            <person name="Oyuntsetseg B."/>
            <person name="Kim S.B."/>
        </authorList>
    </citation>
    <scope>NUCLEOTIDE SEQUENCE [LARGE SCALE GENOMIC DNA]</scope>
    <source>
        <strain evidence="1 2">2-15</strain>
    </source>
</reference>
<dbReference type="EMBL" id="CP127294">
    <property type="protein sequence ID" value="WIX80142.1"/>
    <property type="molecule type" value="Genomic_DNA"/>
</dbReference>
<sequence length="205" mass="23556">MFDLCVGLGQHCESTYQIRRITGQESAHFFDWLEIDLVFVQQALDTDFQVLLDPGRMALMTDGEGAIDLGAGIEFYHEFHAKPDAKLTLEDVEEQLPAVREKLAFLARRWRELVASPQRVLYVRQDANGVETAADLERLQTTLRERYPGHDFAILWLRRTTPDDLDKLPPGIACREIPLLEGRWQGDDAAWDELFATLPFDELWP</sequence>
<protein>
    <submittedName>
        <fullName evidence="1">DUF1796 family putative cysteine peptidase</fullName>
    </submittedName>
</protein>
<keyword evidence="2" id="KW-1185">Reference proteome</keyword>
<evidence type="ECO:0000313" key="1">
    <source>
        <dbReference type="EMBL" id="WIX80142.1"/>
    </source>
</evidence>
<proteinExistence type="predicted"/>
<dbReference type="Pfam" id="PF08795">
    <property type="entry name" value="DUF1796"/>
    <property type="match status" value="1"/>
</dbReference>
<gene>
    <name evidence="1" type="ORF">QRX50_04955</name>
</gene>
<evidence type="ECO:0000313" key="2">
    <source>
        <dbReference type="Proteomes" id="UP001236014"/>
    </source>
</evidence>
<accession>A0A9Y2MYQ9</accession>